<reference evidence="2 3" key="1">
    <citation type="submission" date="2014-07" db="EMBL/GenBank/DDBJ databases">
        <title>Genomic and transcriptomic analysis on Apis cerana provide comprehensive insights into honey bee biology.</title>
        <authorList>
            <person name="Diao Q."/>
            <person name="Sun L."/>
            <person name="Zheng H."/>
            <person name="Zheng H."/>
            <person name="Xu S."/>
            <person name="Wang S."/>
            <person name="Zeng Z."/>
            <person name="Hu F."/>
            <person name="Su S."/>
            <person name="Wu J."/>
        </authorList>
    </citation>
    <scope>NUCLEOTIDE SEQUENCE [LARGE SCALE GENOMIC DNA]</scope>
    <source>
        <tissue evidence="2">Pupae without intestine</tissue>
    </source>
</reference>
<accession>A0A2A3EP19</accession>
<gene>
    <name evidence="2" type="ORF">APICC_07464</name>
</gene>
<keyword evidence="3" id="KW-1185">Reference proteome</keyword>
<sequence length="129" mass="14581">MVRDLTSREYKSIVTVHLLLLLGCCAAFPVKPEETNTGPLAIDPIFLQEPTNLGNIVEDNSSPVAYILFLGKLDGPERKFDRVSVEKRNVENEDLEPAAGTYALRPLFVYRQQVAYRQRLRNSRQGNGF</sequence>
<dbReference type="PROSITE" id="PS51257">
    <property type="entry name" value="PROKAR_LIPOPROTEIN"/>
    <property type="match status" value="1"/>
</dbReference>
<evidence type="ECO:0000313" key="2">
    <source>
        <dbReference type="EMBL" id="PBC32879.1"/>
    </source>
</evidence>
<organism evidence="2 3">
    <name type="scientific">Apis cerana cerana</name>
    <name type="common">Oriental honeybee</name>
    <dbReference type="NCBI Taxonomy" id="94128"/>
    <lineage>
        <taxon>Eukaryota</taxon>
        <taxon>Metazoa</taxon>
        <taxon>Ecdysozoa</taxon>
        <taxon>Arthropoda</taxon>
        <taxon>Hexapoda</taxon>
        <taxon>Insecta</taxon>
        <taxon>Pterygota</taxon>
        <taxon>Neoptera</taxon>
        <taxon>Endopterygota</taxon>
        <taxon>Hymenoptera</taxon>
        <taxon>Apocrita</taxon>
        <taxon>Aculeata</taxon>
        <taxon>Apoidea</taxon>
        <taxon>Anthophila</taxon>
        <taxon>Apidae</taxon>
        <taxon>Apis</taxon>
    </lineage>
</organism>
<dbReference type="AlphaFoldDB" id="A0A2A3EP19"/>
<feature type="chain" id="PRO_5013150074" evidence="1">
    <location>
        <begin position="28"/>
        <end position="129"/>
    </location>
</feature>
<dbReference type="STRING" id="94128.A0A2A3EP19"/>
<feature type="signal peptide" evidence="1">
    <location>
        <begin position="1"/>
        <end position="27"/>
    </location>
</feature>
<proteinExistence type="predicted"/>
<evidence type="ECO:0000256" key="1">
    <source>
        <dbReference type="SAM" id="SignalP"/>
    </source>
</evidence>
<evidence type="ECO:0000313" key="3">
    <source>
        <dbReference type="Proteomes" id="UP000242457"/>
    </source>
</evidence>
<protein>
    <submittedName>
        <fullName evidence="2">Uncharacterized protein</fullName>
    </submittedName>
</protein>
<dbReference type="Proteomes" id="UP000242457">
    <property type="component" value="Unassembled WGS sequence"/>
</dbReference>
<dbReference type="EMBL" id="KZ288212">
    <property type="protein sequence ID" value="PBC32879.1"/>
    <property type="molecule type" value="Genomic_DNA"/>
</dbReference>
<name>A0A2A3EP19_APICC</name>
<keyword evidence="1" id="KW-0732">Signal</keyword>
<dbReference type="OrthoDB" id="7700090at2759"/>